<accession>A0ABU7L3J1</accession>
<dbReference type="Proteomes" id="UP001348641">
    <property type="component" value="Unassembled WGS sequence"/>
</dbReference>
<dbReference type="EMBL" id="JAUUCC010000234">
    <property type="protein sequence ID" value="MEE2055829.1"/>
    <property type="molecule type" value="Genomic_DNA"/>
</dbReference>
<reference evidence="1 2" key="1">
    <citation type="submission" date="2023-07" db="EMBL/GenBank/DDBJ databases">
        <authorList>
            <person name="Girao M."/>
            <person name="Carvalho M.F."/>
        </authorList>
    </citation>
    <scope>NUCLEOTIDE SEQUENCE [LARGE SCALE GENOMIC DNA]</scope>
    <source>
        <strain evidence="1 2">66/93</strain>
    </source>
</reference>
<proteinExistence type="predicted"/>
<dbReference type="RefSeq" id="WP_330162548.1">
    <property type="nucleotide sequence ID" value="NZ_BAAAJA010000056.1"/>
</dbReference>
<evidence type="ECO:0000313" key="2">
    <source>
        <dbReference type="Proteomes" id="UP001348641"/>
    </source>
</evidence>
<organism evidence="1 2">
    <name type="scientific">Nocardiopsis tropica</name>
    <dbReference type="NCBI Taxonomy" id="109330"/>
    <lineage>
        <taxon>Bacteria</taxon>
        <taxon>Bacillati</taxon>
        <taxon>Actinomycetota</taxon>
        <taxon>Actinomycetes</taxon>
        <taxon>Streptosporangiales</taxon>
        <taxon>Nocardiopsidaceae</taxon>
        <taxon>Nocardiopsis</taxon>
    </lineage>
</organism>
<sequence>MAAAAVQAVGAVVSGAPFPLGETVVFLAAGQAGRDEMGLPVPGPVTETPVAGCAVWPRMSSEQDQGREQVVIGLVVFVPPGVEVPSADTARVRGTVYEVDGEPGFFRSPLTGHASGTQVTLKRVTG</sequence>
<name>A0ABU7L3J1_9ACTN</name>
<evidence type="ECO:0000313" key="1">
    <source>
        <dbReference type="EMBL" id="MEE2055829.1"/>
    </source>
</evidence>
<gene>
    <name evidence="1" type="ORF">Q8A49_35545</name>
</gene>
<protein>
    <recommendedName>
        <fullName evidence="3">Head-to-tail stopper</fullName>
    </recommendedName>
</protein>
<comment type="caution">
    <text evidence="1">The sequence shown here is derived from an EMBL/GenBank/DDBJ whole genome shotgun (WGS) entry which is preliminary data.</text>
</comment>
<evidence type="ECO:0008006" key="3">
    <source>
        <dbReference type="Google" id="ProtNLM"/>
    </source>
</evidence>